<dbReference type="EMBL" id="BSRI01000001">
    <property type="protein sequence ID" value="GLV54203.1"/>
    <property type="molecule type" value="Genomic_DNA"/>
</dbReference>
<evidence type="ECO:0000259" key="7">
    <source>
        <dbReference type="Pfam" id="PF07282"/>
    </source>
</evidence>
<evidence type="ECO:0000256" key="4">
    <source>
        <dbReference type="ARBA" id="ARBA00023125"/>
    </source>
</evidence>
<evidence type="ECO:0000256" key="3">
    <source>
        <dbReference type="ARBA" id="ARBA00022578"/>
    </source>
</evidence>
<evidence type="ECO:0000256" key="1">
    <source>
        <dbReference type="ARBA" id="ARBA00008761"/>
    </source>
</evidence>
<dbReference type="InterPro" id="IPR051399">
    <property type="entry name" value="RNA-guided_DNA_endo/Transpos"/>
</dbReference>
<feature type="domain" description="Cas12f1-like TNB" evidence="7">
    <location>
        <begin position="319"/>
        <end position="386"/>
    </location>
</feature>
<dbReference type="Proteomes" id="UP001344906">
    <property type="component" value="Unassembled WGS sequence"/>
</dbReference>
<comment type="caution">
    <text evidence="8">The sequence shown here is derived from an EMBL/GenBank/DDBJ whole genome shotgun (WGS) entry which is preliminary data.</text>
</comment>
<dbReference type="Pfam" id="PF07282">
    <property type="entry name" value="Cas12f1-like_TNB"/>
    <property type="match status" value="1"/>
</dbReference>
<dbReference type="PANTHER" id="PTHR30405:SF11">
    <property type="entry name" value="RNA-GUIDED DNA ENDONUCLEASE RV2885C-RELATED"/>
    <property type="match status" value="1"/>
</dbReference>
<accession>A0ABQ6FKJ5</accession>
<keyword evidence="9" id="KW-1185">Reference proteome</keyword>
<evidence type="ECO:0000313" key="9">
    <source>
        <dbReference type="Proteomes" id="UP001344906"/>
    </source>
</evidence>
<dbReference type="InterPro" id="IPR001959">
    <property type="entry name" value="Transposase"/>
</dbReference>
<comment type="similarity">
    <text evidence="1">In the C-terminal section; belongs to the transposase 35 family.</text>
</comment>
<gene>
    <name evidence="8" type="ORF">KDH_10510</name>
</gene>
<comment type="similarity">
    <text evidence="2">In the N-terminal section; belongs to the transposase 2 family.</text>
</comment>
<dbReference type="NCBIfam" id="TIGR01766">
    <property type="entry name" value="IS200/IS605 family accessory protein TnpB-like domain"/>
    <property type="match status" value="1"/>
</dbReference>
<organism evidence="8 9">
    <name type="scientific">Dictyobacter halimunensis</name>
    <dbReference type="NCBI Taxonomy" id="3026934"/>
    <lineage>
        <taxon>Bacteria</taxon>
        <taxon>Bacillati</taxon>
        <taxon>Chloroflexota</taxon>
        <taxon>Ktedonobacteria</taxon>
        <taxon>Ktedonobacterales</taxon>
        <taxon>Dictyobacteraceae</taxon>
        <taxon>Dictyobacter</taxon>
    </lineage>
</organism>
<evidence type="ECO:0000313" key="8">
    <source>
        <dbReference type="EMBL" id="GLV54203.1"/>
    </source>
</evidence>
<dbReference type="NCBIfam" id="NF040570">
    <property type="entry name" value="guided_TnpB"/>
    <property type="match status" value="1"/>
</dbReference>
<evidence type="ECO:0000256" key="2">
    <source>
        <dbReference type="ARBA" id="ARBA00011044"/>
    </source>
</evidence>
<evidence type="ECO:0000256" key="5">
    <source>
        <dbReference type="ARBA" id="ARBA00023172"/>
    </source>
</evidence>
<reference evidence="8 9" key="1">
    <citation type="submission" date="2023-02" db="EMBL/GenBank/DDBJ databases">
        <title>Dictyobacter halimunensis sp. nov., a new member of the class Ktedonobacteria from forest soil in a geothermal area.</title>
        <authorList>
            <person name="Rachmania M.K."/>
            <person name="Ningsih F."/>
            <person name="Sakai Y."/>
            <person name="Yabe S."/>
            <person name="Yokota A."/>
            <person name="Sjamsuridzal W."/>
        </authorList>
    </citation>
    <scope>NUCLEOTIDE SEQUENCE [LARGE SCALE GENOMIC DNA]</scope>
    <source>
        <strain evidence="8 9">S3.2.2.5</strain>
    </source>
</reference>
<protein>
    <submittedName>
        <fullName evidence="8">Transposase</fullName>
    </submittedName>
</protein>
<proteinExistence type="inferred from homology"/>
<dbReference type="InterPro" id="IPR010095">
    <property type="entry name" value="Cas12f1-like_TNB"/>
</dbReference>
<evidence type="ECO:0000259" key="6">
    <source>
        <dbReference type="Pfam" id="PF01385"/>
    </source>
</evidence>
<keyword evidence="3" id="KW-0815">Transposition</keyword>
<keyword evidence="4" id="KW-0238">DNA-binding</keyword>
<feature type="domain" description="Probable transposase IS891/IS1136/IS1341" evidence="6">
    <location>
        <begin position="189"/>
        <end position="288"/>
    </location>
</feature>
<keyword evidence="5" id="KW-0233">DNA recombination</keyword>
<dbReference type="RefSeq" id="WP_338247909.1">
    <property type="nucleotide sequence ID" value="NZ_BSRI01000001.1"/>
</dbReference>
<dbReference type="Pfam" id="PF01385">
    <property type="entry name" value="OrfB_IS605"/>
    <property type="match status" value="1"/>
</dbReference>
<sequence length="437" mass="49328">MKTIITAKIRLHTTPEQFAALRATQLAYRDALNYVSQYAFAHGNMSNAARLQDGTYDEIRVRFHLPSQMTCSVSRQVGATYKGLWTKVKANTAARKAGVTKKRYKGLDHAPTFVSPTLTYQNRKDYTFKNNQQVSILTLEGRVIIPYTGYRKHVERIHHGAEIGAAKLWYDKPKKTFYLLVSLELQMADPTPETQTGIAGVDVGVRYLAVTSSTRGTCTFYSGKQIVPKANHYARLRKRLQKKGTRSATRRLVAMSGRERRLKRDANHRVSKSIVTAHPHSFIGVEHLADIRERTRRRTGKNTSKKQRKANHAYSKWSFAELQSLIAYKALLQGSMAIKVDAHYTSQACPMCGHTAPENRPRHGLLFVCKKCHYTLHADLVGARNITMRTLVVRQDWTTTGLLSVAPDGSSDEAKAARLQRYADLRWSLEPSPVSLD</sequence>
<dbReference type="PANTHER" id="PTHR30405">
    <property type="entry name" value="TRANSPOSASE"/>
    <property type="match status" value="1"/>
</dbReference>
<name>A0ABQ6FKJ5_9CHLR</name>